<feature type="transmembrane region" description="Helical" evidence="1">
    <location>
        <begin position="30"/>
        <end position="51"/>
    </location>
</feature>
<dbReference type="AlphaFoldDB" id="A0A178IH11"/>
<reference evidence="2 3" key="1">
    <citation type="submission" date="2016-01" db="EMBL/GenBank/DDBJ databases">
        <title>High potential of lignocellulose degradation of a new Verrucomicrobia species.</title>
        <authorList>
            <person name="Wang Y."/>
            <person name="Shi Y."/>
            <person name="Qiu Z."/>
            <person name="Liu S."/>
            <person name="Yang H."/>
        </authorList>
    </citation>
    <scope>NUCLEOTIDE SEQUENCE [LARGE SCALE GENOMIC DNA]</scope>
    <source>
        <strain evidence="2 3">TSB47</strain>
    </source>
</reference>
<protein>
    <submittedName>
        <fullName evidence="2">Uncharacterized protein</fullName>
    </submittedName>
</protein>
<dbReference type="Proteomes" id="UP000078486">
    <property type="component" value="Unassembled WGS sequence"/>
</dbReference>
<comment type="caution">
    <text evidence="2">The sequence shown here is derived from an EMBL/GenBank/DDBJ whole genome shotgun (WGS) entry which is preliminary data.</text>
</comment>
<proteinExistence type="predicted"/>
<gene>
    <name evidence="2" type="ORF">AW736_13575</name>
</gene>
<feature type="transmembrane region" description="Helical" evidence="1">
    <location>
        <begin position="57"/>
        <end position="74"/>
    </location>
</feature>
<sequence>MQGSNTQVFWGRAVAAVARRVNSILWAEKFAPLLFGVGAAAAVAVFALRRLHGPVAWGWWVLLAGVAAAAFVAWRRARRGFFSRADARVFLEYQLGLDAGLSAAEAGVSAWPAAGGRGEDGPGGILRYRVGALAGWTGGAAALLLAGAWLPVPESAAGPVRFWEKPPALAQTEAWLEELAKMEMIDRSSVESLEQRARELAGRPLDEQYSHSALEAADALRRQTEGAMDGLAKHFDTVAGTMRALGDTAARDALTDGQLREMDARLDAALHGLRDGELTAGGGLAEALRGLEGLDPSQLKTLSPEEAAALGRKLAQAGHVVRGVKGAAGGNGEKAWVAGEGEGEPDAVLLVPGQGGDGALAAAGGGSPARGRGDAPLTFSDRKSDVGPGRAQTVRNDDFSRAALGDRIGTRQGEHEIDPAAMQGLTNAGGVAGAAQGGEAVWVDRLTPAEREALKEFFK</sequence>
<dbReference type="OrthoDB" id="196759at2"/>
<evidence type="ECO:0000313" key="3">
    <source>
        <dbReference type="Proteomes" id="UP000078486"/>
    </source>
</evidence>
<dbReference type="EMBL" id="LRRQ01000099">
    <property type="protein sequence ID" value="OAM89280.1"/>
    <property type="molecule type" value="Genomic_DNA"/>
</dbReference>
<keyword evidence="1" id="KW-1133">Transmembrane helix</keyword>
<name>A0A178IH11_9BACT</name>
<evidence type="ECO:0000256" key="1">
    <source>
        <dbReference type="SAM" id="Phobius"/>
    </source>
</evidence>
<feature type="transmembrane region" description="Helical" evidence="1">
    <location>
        <begin position="133"/>
        <end position="152"/>
    </location>
</feature>
<organism evidence="2 3">
    <name type="scientific">Termitidicoccus mucosus</name>
    <dbReference type="NCBI Taxonomy" id="1184151"/>
    <lineage>
        <taxon>Bacteria</taxon>
        <taxon>Pseudomonadati</taxon>
        <taxon>Verrucomicrobiota</taxon>
        <taxon>Opitutia</taxon>
        <taxon>Opitutales</taxon>
        <taxon>Opitutaceae</taxon>
        <taxon>Termitidicoccus</taxon>
    </lineage>
</organism>
<keyword evidence="3" id="KW-1185">Reference proteome</keyword>
<evidence type="ECO:0000313" key="2">
    <source>
        <dbReference type="EMBL" id="OAM89280.1"/>
    </source>
</evidence>
<accession>A0A178IH11</accession>
<keyword evidence="1" id="KW-0472">Membrane</keyword>
<keyword evidence="1" id="KW-0812">Transmembrane</keyword>